<proteinExistence type="predicted"/>
<reference evidence="2 3" key="1">
    <citation type="journal article" date="2010" name="Nature">
        <title>Genome sequencing and analysis of the model grass Brachypodium distachyon.</title>
        <authorList>
            <consortium name="International Brachypodium Initiative"/>
        </authorList>
    </citation>
    <scope>NUCLEOTIDE SEQUENCE [LARGE SCALE GENOMIC DNA]</scope>
    <source>
        <strain evidence="2 3">Bd21</strain>
    </source>
</reference>
<gene>
    <name evidence="2" type="ORF">BRADI_1g67635v3</name>
</gene>
<evidence type="ECO:0000313" key="3">
    <source>
        <dbReference type="EnsemblPlants" id="PNT77710"/>
    </source>
</evidence>
<keyword evidence="4" id="KW-1185">Reference proteome</keyword>
<dbReference type="InParanoid" id="A0A2K2DTV1"/>
<evidence type="ECO:0000313" key="2">
    <source>
        <dbReference type="EMBL" id="PNT77710.1"/>
    </source>
</evidence>
<organism evidence="2">
    <name type="scientific">Brachypodium distachyon</name>
    <name type="common">Purple false brome</name>
    <name type="synonym">Trachynia distachya</name>
    <dbReference type="NCBI Taxonomy" id="15368"/>
    <lineage>
        <taxon>Eukaryota</taxon>
        <taxon>Viridiplantae</taxon>
        <taxon>Streptophyta</taxon>
        <taxon>Embryophyta</taxon>
        <taxon>Tracheophyta</taxon>
        <taxon>Spermatophyta</taxon>
        <taxon>Magnoliopsida</taxon>
        <taxon>Liliopsida</taxon>
        <taxon>Poales</taxon>
        <taxon>Poaceae</taxon>
        <taxon>BOP clade</taxon>
        <taxon>Pooideae</taxon>
        <taxon>Stipodae</taxon>
        <taxon>Brachypodieae</taxon>
        <taxon>Brachypodium</taxon>
    </lineage>
</organism>
<dbReference type="Proteomes" id="UP000008810">
    <property type="component" value="Chromosome 1"/>
</dbReference>
<sequence>MKSTATLAPIRSAGTNNTWRTKRRSRRALGLAHAASALRRRRQRAPPLFPAASSRWLSRRRYQSRTMRGHLRGGLARVGAVDRGGGGEEGGGVPSRPREGNPSLPGQAVAPPAARRGGADQ</sequence>
<feature type="compositionally biased region" description="Gly residues" evidence="1">
    <location>
        <begin position="82"/>
        <end position="93"/>
    </location>
</feature>
<evidence type="ECO:0000256" key="1">
    <source>
        <dbReference type="SAM" id="MobiDB-lite"/>
    </source>
</evidence>
<reference evidence="3" key="3">
    <citation type="submission" date="2018-08" db="UniProtKB">
        <authorList>
            <consortium name="EnsemblPlants"/>
        </authorList>
    </citation>
    <scope>IDENTIFICATION</scope>
    <source>
        <strain evidence="3">cv. Bd21</strain>
    </source>
</reference>
<evidence type="ECO:0000313" key="4">
    <source>
        <dbReference type="Proteomes" id="UP000008810"/>
    </source>
</evidence>
<feature type="region of interest" description="Disordered" evidence="1">
    <location>
        <begin position="1"/>
        <end position="27"/>
    </location>
</feature>
<dbReference type="EnsemblPlants" id="PNT77710">
    <property type="protein sequence ID" value="PNT77710"/>
    <property type="gene ID" value="BRADI_1g67635v3"/>
</dbReference>
<reference evidence="2" key="2">
    <citation type="submission" date="2017-06" db="EMBL/GenBank/DDBJ databases">
        <title>WGS assembly of Brachypodium distachyon.</title>
        <authorList>
            <consortium name="The International Brachypodium Initiative"/>
            <person name="Lucas S."/>
            <person name="Harmon-Smith M."/>
            <person name="Lail K."/>
            <person name="Tice H."/>
            <person name="Grimwood J."/>
            <person name="Bruce D."/>
            <person name="Barry K."/>
            <person name="Shu S."/>
            <person name="Lindquist E."/>
            <person name="Wang M."/>
            <person name="Pitluck S."/>
            <person name="Vogel J.P."/>
            <person name="Garvin D.F."/>
            <person name="Mockler T.C."/>
            <person name="Schmutz J."/>
            <person name="Rokhsar D."/>
            <person name="Bevan M.W."/>
        </authorList>
    </citation>
    <scope>NUCLEOTIDE SEQUENCE</scope>
    <source>
        <strain evidence="2">Bd21</strain>
    </source>
</reference>
<feature type="compositionally biased region" description="Low complexity" evidence="1">
    <location>
        <begin position="105"/>
        <end position="121"/>
    </location>
</feature>
<dbReference type="Gramene" id="PNT77710">
    <property type="protein sequence ID" value="PNT77710"/>
    <property type="gene ID" value="BRADI_1g67635v3"/>
</dbReference>
<dbReference type="AlphaFoldDB" id="A0A2K2DTV1"/>
<dbReference type="EMBL" id="CM000880">
    <property type="protein sequence ID" value="PNT77710.1"/>
    <property type="molecule type" value="Genomic_DNA"/>
</dbReference>
<name>A0A2K2DTV1_BRADI</name>
<feature type="region of interest" description="Disordered" evidence="1">
    <location>
        <begin position="78"/>
        <end position="121"/>
    </location>
</feature>
<protein>
    <submittedName>
        <fullName evidence="2 3">Uncharacterized protein</fullName>
    </submittedName>
</protein>
<accession>A0A2K2DTV1</accession>